<dbReference type="AlphaFoldDB" id="A0A162LXV6"/>
<keyword evidence="2" id="KW-1003">Cell membrane</keyword>
<evidence type="ECO:0000256" key="5">
    <source>
        <dbReference type="PROSITE-ProRule" id="PRU00284"/>
    </source>
</evidence>
<dbReference type="PROSITE" id="PS50885">
    <property type="entry name" value="HAMP"/>
    <property type="match status" value="1"/>
</dbReference>
<dbReference type="PROSITE" id="PS50192">
    <property type="entry name" value="T_SNARE"/>
    <property type="match status" value="1"/>
</dbReference>
<organism evidence="10 11">
    <name type="scientific">Tistrella mobilis</name>
    <dbReference type="NCBI Taxonomy" id="171437"/>
    <lineage>
        <taxon>Bacteria</taxon>
        <taxon>Pseudomonadati</taxon>
        <taxon>Pseudomonadota</taxon>
        <taxon>Alphaproteobacteria</taxon>
        <taxon>Geminicoccales</taxon>
        <taxon>Geminicoccaceae</taxon>
        <taxon>Tistrella</taxon>
    </lineage>
</organism>
<evidence type="ECO:0000256" key="2">
    <source>
        <dbReference type="ARBA" id="ARBA00022519"/>
    </source>
</evidence>
<dbReference type="Pfam" id="PF00015">
    <property type="entry name" value="MCPsignal"/>
    <property type="match status" value="1"/>
</dbReference>
<evidence type="ECO:0000313" key="11">
    <source>
        <dbReference type="Proteomes" id="UP000075787"/>
    </source>
</evidence>
<comment type="subcellular location">
    <subcellularLocation>
        <location evidence="1">Cell inner membrane</location>
        <topology evidence="1">Multi-pass membrane protein</topology>
    </subcellularLocation>
</comment>
<dbReference type="OrthoDB" id="9814362at2"/>
<evidence type="ECO:0000256" key="4">
    <source>
        <dbReference type="ARBA" id="ARBA00029447"/>
    </source>
</evidence>
<dbReference type="Pfam" id="PF00672">
    <property type="entry name" value="HAMP"/>
    <property type="match status" value="1"/>
</dbReference>
<dbReference type="Proteomes" id="UP000075787">
    <property type="component" value="Unassembled WGS sequence"/>
</dbReference>
<dbReference type="InterPro" id="IPR003660">
    <property type="entry name" value="HAMP_dom"/>
</dbReference>
<dbReference type="InterPro" id="IPR000727">
    <property type="entry name" value="T_SNARE_dom"/>
</dbReference>
<keyword evidence="6" id="KW-0472">Membrane</keyword>
<dbReference type="InterPro" id="IPR004089">
    <property type="entry name" value="MCPsignal_dom"/>
</dbReference>
<evidence type="ECO:0000259" key="8">
    <source>
        <dbReference type="PROSITE" id="PS50192"/>
    </source>
</evidence>
<comment type="caution">
    <text evidence="10">The sequence shown here is derived from an EMBL/GenBank/DDBJ whole genome shotgun (WGS) entry which is preliminary data.</text>
</comment>
<reference evidence="10 11" key="1">
    <citation type="submission" date="2015-12" db="EMBL/GenBank/DDBJ databases">
        <title>Genome sequence of Tistrella mobilis MCCC 1A02139.</title>
        <authorList>
            <person name="Lu L."/>
            <person name="Lai Q."/>
            <person name="Shao Z."/>
            <person name="Qian P."/>
        </authorList>
    </citation>
    <scope>NUCLEOTIDE SEQUENCE [LARGE SCALE GENOMIC DNA]</scope>
    <source>
        <strain evidence="10 11">MCCC 1A02139</strain>
    </source>
</reference>
<dbReference type="CDD" id="cd12913">
    <property type="entry name" value="PDC1_MCP_like"/>
    <property type="match status" value="1"/>
</dbReference>
<keyword evidence="2" id="KW-0997">Cell inner membrane</keyword>
<dbReference type="Gene3D" id="6.10.340.10">
    <property type="match status" value="1"/>
</dbReference>
<proteinExistence type="inferred from homology"/>
<keyword evidence="6" id="KW-1133">Transmembrane helix</keyword>
<evidence type="ECO:0000259" key="9">
    <source>
        <dbReference type="PROSITE" id="PS50885"/>
    </source>
</evidence>
<evidence type="ECO:0000256" key="3">
    <source>
        <dbReference type="ARBA" id="ARBA00023224"/>
    </source>
</evidence>
<gene>
    <name evidence="10" type="ORF">AUP44_19705</name>
</gene>
<dbReference type="PANTHER" id="PTHR32089">
    <property type="entry name" value="METHYL-ACCEPTING CHEMOTAXIS PROTEIN MCPB"/>
    <property type="match status" value="1"/>
</dbReference>
<dbReference type="EMBL" id="LPZR01000016">
    <property type="protein sequence ID" value="KYO57524.1"/>
    <property type="molecule type" value="Genomic_DNA"/>
</dbReference>
<dbReference type="GO" id="GO:0007165">
    <property type="term" value="P:signal transduction"/>
    <property type="evidence" value="ECO:0007669"/>
    <property type="project" value="UniProtKB-KW"/>
</dbReference>
<dbReference type="Gene3D" id="3.30.450.20">
    <property type="entry name" value="PAS domain"/>
    <property type="match status" value="1"/>
</dbReference>
<feature type="transmembrane region" description="Helical" evidence="6">
    <location>
        <begin position="12"/>
        <end position="37"/>
    </location>
</feature>
<evidence type="ECO:0000256" key="6">
    <source>
        <dbReference type="SAM" id="Phobius"/>
    </source>
</evidence>
<feature type="transmembrane region" description="Helical" evidence="6">
    <location>
        <begin position="363"/>
        <end position="384"/>
    </location>
</feature>
<accession>A0A162LXV6</accession>
<protein>
    <submittedName>
        <fullName evidence="10">Chemotaxis protein</fullName>
    </submittedName>
</protein>
<keyword evidence="6" id="KW-0812">Transmembrane</keyword>
<evidence type="ECO:0000259" key="7">
    <source>
        <dbReference type="PROSITE" id="PS50111"/>
    </source>
</evidence>
<evidence type="ECO:0000313" key="10">
    <source>
        <dbReference type="EMBL" id="KYO57524.1"/>
    </source>
</evidence>
<dbReference type="GeneID" id="97243291"/>
<feature type="domain" description="T-SNARE coiled-coil homology" evidence="8">
    <location>
        <begin position="627"/>
        <end position="689"/>
    </location>
</feature>
<dbReference type="SMART" id="SM00283">
    <property type="entry name" value="MA"/>
    <property type="match status" value="1"/>
</dbReference>
<keyword evidence="3 5" id="KW-0807">Transducer</keyword>
<feature type="domain" description="Methyl-accepting transducer" evidence="7">
    <location>
        <begin position="475"/>
        <end position="711"/>
    </location>
</feature>
<dbReference type="GO" id="GO:0005886">
    <property type="term" value="C:plasma membrane"/>
    <property type="evidence" value="ECO:0007669"/>
    <property type="project" value="UniProtKB-SubCell"/>
</dbReference>
<name>A0A162LXV6_9PROT</name>
<dbReference type="SUPFAM" id="SSF58104">
    <property type="entry name" value="Methyl-accepting chemotaxis protein (MCP) signaling domain"/>
    <property type="match status" value="1"/>
</dbReference>
<dbReference type="PROSITE" id="PS50111">
    <property type="entry name" value="CHEMOTAXIS_TRANSDUC_2"/>
    <property type="match status" value="1"/>
</dbReference>
<dbReference type="Gene3D" id="1.10.287.950">
    <property type="entry name" value="Methyl-accepting chemotaxis protein"/>
    <property type="match status" value="1"/>
</dbReference>
<comment type="similarity">
    <text evidence="4">Belongs to the methyl-accepting chemotaxis (MCP) protein family.</text>
</comment>
<sequence>MVSVLSGRLTSVQARIALTAGLCLATTVAVLVGFSLVSARNTHEYVTESVLGIVDGQTKAALQNRAATEAAAIKAQLEAGLDTARTLARSFAVLATDGPAGTPAGQRRDQLNTMLRQALAQDPALNGTYSAWEPDALDGADAAFRGDREQGSDATGRFLPYWTRGTDGRIAIQPLVEYDSSDRHPNGLVKGGWYIGPAETGRENILGPLPYIVQGKPVFLATLSVPIMIDGRFRGVAGTDYNLDFIQALAVKVSNALYDGRSRVAIISDAGLIVADSGAPETIGQPVTAAGDSWTDGLEVIRAGEATVLDRPGHPDIDVFSPIRFGSTATPWSVVISVPRDVALASVNALSGDMAERSTRDTLVSLGVGLAVVLGAILVVALAARGIARPIRACAGFADGIAEGRFDQSLTVDQKDEVGRLATALTRMQGDLRRNIAQRAEDQAAAEAARRQAMRDMADRFEASVGGVLNGVTSAATELRSTAETMTVTADETSRRSTAAASATEQASQNIQTVAAAAEQLSAAIGEIGDRVNQSSGIVGEAVRQADATSLRVKNLSEAAQKVGNVVQLINDIASQTNLLALNATIEAARAGEAGKGFAVVASEVKTLAVQTARATEEIAAQIRSIQDATRDSAHAIEEIGSTINRVNEISTAISAAMQEQGAATREISRNVQEASQGTVEVTGNIGSVTAAARETDLAANQVLSAAGDLGRNGEDLRRQVEDFLQTVRA</sequence>
<dbReference type="SMART" id="SM00304">
    <property type="entry name" value="HAMP"/>
    <property type="match status" value="1"/>
</dbReference>
<evidence type="ECO:0000256" key="1">
    <source>
        <dbReference type="ARBA" id="ARBA00004429"/>
    </source>
</evidence>
<dbReference type="RefSeq" id="WP_062761442.1">
    <property type="nucleotide sequence ID" value="NZ_CP121045.1"/>
</dbReference>
<dbReference type="CDD" id="cd06225">
    <property type="entry name" value="HAMP"/>
    <property type="match status" value="1"/>
</dbReference>
<feature type="domain" description="HAMP" evidence="9">
    <location>
        <begin position="385"/>
        <end position="437"/>
    </location>
</feature>
<dbReference type="PANTHER" id="PTHR32089:SF112">
    <property type="entry name" value="LYSOZYME-LIKE PROTEIN-RELATED"/>
    <property type="match status" value="1"/>
</dbReference>